<feature type="domain" description="Urease accessory protein UreH-like transmembrane" evidence="2">
    <location>
        <begin position="10"/>
        <end position="215"/>
    </location>
</feature>
<dbReference type="Pfam" id="PF13386">
    <property type="entry name" value="DsbD_2"/>
    <property type="match status" value="1"/>
</dbReference>
<keyword evidence="1" id="KW-0812">Transmembrane</keyword>
<reference evidence="3 4" key="3">
    <citation type="submission" date="2021-02" db="EMBL/GenBank/DDBJ databases">
        <authorList>
            <person name="Merkel A.Y."/>
        </authorList>
    </citation>
    <scope>NUCLEOTIDE SEQUENCE [LARGE SCALE GENOMIC DNA]</scope>
    <source>
        <strain evidence="3 4">T05b</strain>
    </source>
</reference>
<keyword evidence="1" id="KW-1133">Transmembrane helix</keyword>
<feature type="transmembrane region" description="Helical" evidence="1">
    <location>
        <begin position="6"/>
        <end position="33"/>
    </location>
</feature>
<keyword evidence="1" id="KW-0472">Membrane</keyword>
<feature type="transmembrane region" description="Helical" evidence="1">
    <location>
        <begin position="164"/>
        <end position="188"/>
    </location>
</feature>
<evidence type="ECO:0000313" key="4">
    <source>
        <dbReference type="Proteomes" id="UP000703590"/>
    </source>
</evidence>
<feature type="transmembrane region" description="Helical" evidence="1">
    <location>
        <begin position="136"/>
        <end position="158"/>
    </location>
</feature>
<proteinExistence type="predicted"/>
<keyword evidence="4" id="KW-1185">Reference proteome</keyword>
<sequence>MDAVNLYAIIGVAFFGSLGHCIGMCGGFVVAYTSAKINPSSPIPSQLLAHLAYNFGRVTSYVLLGILFGLMGGVIAISPIVLGYLYFCVGIFMVLMGLSLMGKIKFLTSLESSLATHPWVRILFARLIRSPSLGSFYGLGLLNGFLPCGLVYFFAVSAVATASWFWGGVVMAIFGLSTVPALLGFGYIIGFLKGGHFRELMIKAASFLIIGYGIYMSYMGFMATQGM</sequence>
<dbReference type="InterPro" id="IPR039447">
    <property type="entry name" value="UreH-like_TM_dom"/>
</dbReference>
<reference evidence="4" key="1">
    <citation type="submission" date="2021-02" db="EMBL/GenBank/DDBJ databases">
        <title>Sulfurospirillum tamanensis sp. nov.</title>
        <authorList>
            <person name="Merkel A.Y."/>
        </authorList>
    </citation>
    <scope>NUCLEOTIDE SEQUENCE [LARGE SCALE GENOMIC DNA]</scope>
    <source>
        <strain evidence="4">T05b</strain>
    </source>
</reference>
<dbReference type="EMBL" id="JAFHKK010000001">
    <property type="protein sequence ID" value="MBN2963230.1"/>
    <property type="molecule type" value="Genomic_DNA"/>
</dbReference>
<accession>A0ABS2WNU1</accession>
<reference evidence="3 4" key="2">
    <citation type="submission" date="2021-02" db="EMBL/GenBank/DDBJ databases">
        <title>Sulfurospirillum tamanensis sp. nov.</title>
        <authorList>
            <person name="Frolova A."/>
            <person name="Merkel A."/>
            <person name="Slobodkin A."/>
        </authorList>
    </citation>
    <scope>NUCLEOTIDE SEQUENCE [LARGE SCALE GENOMIC DNA]</scope>
    <source>
        <strain evidence="3 4">T05b</strain>
    </source>
</reference>
<evidence type="ECO:0000256" key="1">
    <source>
        <dbReference type="SAM" id="Phobius"/>
    </source>
</evidence>
<dbReference type="PANTHER" id="PTHR42208">
    <property type="entry name" value="HEAVY METAL TRANSPORTER-RELATED"/>
    <property type="match status" value="1"/>
</dbReference>
<evidence type="ECO:0000313" key="3">
    <source>
        <dbReference type="EMBL" id="MBN2963230.1"/>
    </source>
</evidence>
<gene>
    <name evidence="3" type="ORF">JWV37_00415</name>
</gene>
<name>A0ABS2WNU1_9BACT</name>
<dbReference type="Proteomes" id="UP000703590">
    <property type="component" value="Unassembled WGS sequence"/>
</dbReference>
<evidence type="ECO:0000259" key="2">
    <source>
        <dbReference type="Pfam" id="PF13386"/>
    </source>
</evidence>
<feature type="transmembrane region" description="Helical" evidence="1">
    <location>
        <begin position="200"/>
        <end position="221"/>
    </location>
</feature>
<protein>
    <submittedName>
        <fullName evidence="3">Sulfite exporter TauE/SafE family protein</fullName>
    </submittedName>
</protein>
<organism evidence="3 4">
    <name type="scientific">Sulfurospirillum tamanense</name>
    <dbReference type="NCBI Taxonomy" id="2813362"/>
    <lineage>
        <taxon>Bacteria</taxon>
        <taxon>Pseudomonadati</taxon>
        <taxon>Campylobacterota</taxon>
        <taxon>Epsilonproteobacteria</taxon>
        <taxon>Campylobacterales</taxon>
        <taxon>Sulfurospirillaceae</taxon>
        <taxon>Sulfurospirillum</taxon>
    </lineage>
</organism>
<feature type="transmembrane region" description="Helical" evidence="1">
    <location>
        <begin position="54"/>
        <end position="77"/>
    </location>
</feature>
<comment type="caution">
    <text evidence="3">The sequence shown here is derived from an EMBL/GenBank/DDBJ whole genome shotgun (WGS) entry which is preliminary data.</text>
</comment>
<dbReference type="PANTHER" id="PTHR42208:SF1">
    <property type="entry name" value="HEAVY METAL TRANSPORTER"/>
    <property type="match status" value="1"/>
</dbReference>
<feature type="transmembrane region" description="Helical" evidence="1">
    <location>
        <begin position="83"/>
        <end position="102"/>
    </location>
</feature>